<dbReference type="GO" id="GO:0006508">
    <property type="term" value="P:proteolysis"/>
    <property type="evidence" value="ECO:0007669"/>
    <property type="project" value="InterPro"/>
</dbReference>
<proteinExistence type="predicted"/>
<dbReference type="GO" id="GO:0004197">
    <property type="term" value="F:cysteine-type endopeptidase activity"/>
    <property type="evidence" value="ECO:0007669"/>
    <property type="project" value="InterPro"/>
</dbReference>
<keyword evidence="4" id="KW-1185">Reference proteome</keyword>
<evidence type="ECO:0000256" key="1">
    <source>
        <dbReference type="SAM" id="MobiDB-lite"/>
    </source>
</evidence>
<comment type="caution">
    <text evidence="3">The sequence shown here is derived from an EMBL/GenBank/DDBJ whole genome shotgun (WGS) entry which is preliminary data.</text>
</comment>
<organism evidence="3 4">
    <name type="scientific">Fusarium xylarioides</name>
    <dbReference type="NCBI Taxonomy" id="221167"/>
    <lineage>
        <taxon>Eukaryota</taxon>
        <taxon>Fungi</taxon>
        <taxon>Dikarya</taxon>
        <taxon>Ascomycota</taxon>
        <taxon>Pezizomycotina</taxon>
        <taxon>Sordariomycetes</taxon>
        <taxon>Hypocreomycetidae</taxon>
        <taxon>Hypocreales</taxon>
        <taxon>Nectriaceae</taxon>
        <taxon>Fusarium</taxon>
        <taxon>Fusarium fujikuroi species complex</taxon>
    </lineage>
</organism>
<sequence length="578" mass="66416">MCIDSTETSGATSLKFTTSTPSDATNAGTSDASSVESTTLKSLGVFVNDLNKATRAILDDSARRYTQVQALITCWPNEHSDRKHILESARNLNEVFRSTYRFNIDENPYELPQSKPDLFFVDKLCQYLIQDKTGFKSPEKPEDPTKLFILYYGGHAMRRDGKLVWRPSQNAEDDMEVTWSNHVSLFNKFPGDLLFLFDCCHASEMFEEKHDFSNRCEILCATKGKRASGLKESSFTNALVHELRIEAETRGICEIKYLKSRLNLDAKKKEYNLVFDPFWDRLTPSGARSICIAPLGEGGKKGSKRSSAELKQRVEAVSEARVVFKARFEDPKEQRLIDEWKQFVYWRPKGINEILWYAVSQTEFQSVFKSNSSSAVISVPMIVWDSMPKRAAYEFISVSRSDNMLGSGPRHNLAAYRGDWKPSMTIETQSRITFASEESPRSASTKRVEDHGKRPVQSLDRRPVLEVSSTTRKEDMDLLYIISLRTRPPNFQALEQCIPDRFMTFETERPSILHGSGQMNFDEKLNGRLPRHFDEQVDKLGSKIEQERFLNQGLINKVDPKPRKKRMNFFRRERSEMD</sequence>
<reference evidence="3" key="1">
    <citation type="journal article" date="2020" name="bioRxiv">
        <title>Historical genomics reveals the evolutionary mechanisms behind multiple outbreaks of the host-specific coffee wilt pathogen Fusarium xylarioides.</title>
        <authorList>
            <person name="Peck D."/>
            <person name="Nowell R.W."/>
            <person name="Flood J."/>
            <person name="Ryan M.J."/>
            <person name="Barraclough T.G."/>
        </authorList>
    </citation>
    <scope>NUCLEOTIDE SEQUENCE</scope>
    <source>
        <strain evidence="3">IMI 127659i</strain>
    </source>
</reference>
<name>A0A9P7L457_9HYPO</name>
<feature type="compositionally biased region" description="Basic and acidic residues" evidence="1">
    <location>
        <begin position="446"/>
        <end position="462"/>
    </location>
</feature>
<gene>
    <name evidence="3" type="ORF">H9Q72_008001</name>
</gene>
<feature type="region of interest" description="Disordered" evidence="1">
    <location>
        <begin position="1"/>
        <end position="33"/>
    </location>
</feature>
<evidence type="ECO:0000313" key="3">
    <source>
        <dbReference type="EMBL" id="KAG5763910.1"/>
    </source>
</evidence>
<accession>A0A9P7L457</accession>
<evidence type="ECO:0000259" key="2">
    <source>
        <dbReference type="Pfam" id="PF00656"/>
    </source>
</evidence>
<reference evidence="3" key="2">
    <citation type="submission" date="2020-10" db="EMBL/GenBank/DDBJ databases">
        <authorList>
            <person name="Peck L.D."/>
            <person name="Nowell R.W."/>
            <person name="Flood J."/>
            <person name="Ryan M.J."/>
            <person name="Barraclough T.G."/>
        </authorList>
    </citation>
    <scope>NUCLEOTIDE SEQUENCE</scope>
    <source>
        <strain evidence="3">IMI 127659i</strain>
    </source>
</reference>
<dbReference type="AlphaFoldDB" id="A0A9P7L457"/>
<dbReference type="EMBL" id="JADFTT010000278">
    <property type="protein sequence ID" value="KAG5763910.1"/>
    <property type="molecule type" value="Genomic_DNA"/>
</dbReference>
<feature type="domain" description="Peptidase C14 caspase" evidence="2">
    <location>
        <begin position="81"/>
        <end position="213"/>
    </location>
</feature>
<evidence type="ECO:0000313" key="4">
    <source>
        <dbReference type="Proteomes" id="UP000750502"/>
    </source>
</evidence>
<dbReference type="OrthoDB" id="4760831at2759"/>
<dbReference type="Pfam" id="PF00656">
    <property type="entry name" value="Peptidase_C14"/>
    <property type="match status" value="1"/>
</dbReference>
<dbReference type="Proteomes" id="UP000750502">
    <property type="component" value="Unassembled WGS sequence"/>
</dbReference>
<feature type="region of interest" description="Disordered" evidence="1">
    <location>
        <begin position="433"/>
        <end position="462"/>
    </location>
</feature>
<dbReference type="InterPro" id="IPR011600">
    <property type="entry name" value="Pept_C14_caspase"/>
</dbReference>
<protein>
    <recommendedName>
        <fullName evidence="2">Peptidase C14 caspase domain-containing protein</fullName>
    </recommendedName>
</protein>